<protein>
    <submittedName>
        <fullName evidence="2 4">Uncharacterized protein</fullName>
    </submittedName>
</protein>
<proteinExistence type="predicted"/>
<reference evidence="4" key="3">
    <citation type="submission" date="2025-04" db="UniProtKB">
        <authorList>
            <consortium name="RefSeq"/>
        </authorList>
    </citation>
    <scope>IDENTIFICATION</scope>
    <source>
        <strain evidence="4">CBS 304.34</strain>
    </source>
</reference>
<evidence type="ECO:0000313" key="4">
    <source>
        <dbReference type="RefSeq" id="XP_033570141.1"/>
    </source>
</evidence>
<keyword evidence="1" id="KW-0812">Transmembrane</keyword>
<dbReference type="GeneID" id="54453901"/>
<evidence type="ECO:0000256" key="1">
    <source>
        <dbReference type="SAM" id="Phobius"/>
    </source>
</evidence>
<keyword evidence="1" id="KW-0472">Membrane</keyword>
<keyword evidence="1" id="KW-1133">Transmembrane helix</keyword>
<dbReference type="AlphaFoldDB" id="A0A6A6Y5W4"/>
<dbReference type="Proteomes" id="UP000504636">
    <property type="component" value="Unplaced"/>
</dbReference>
<dbReference type="RefSeq" id="XP_033570141.1">
    <property type="nucleotide sequence ID" value="XM_033713008.1"/>
</dbReference>
<feature type="transmembrane region" description="Helical" evidence="1">
    <location>
        <begin position="70"/>
        <end position="91"/>
    </location>
</feature>
<gene>
    <name evidence="2 4" type="ORF">BDZ99DRAFT_175902</name>
</gene>
<evidence type="ECO:0000313" key="2">
    <source>
        <dbReference type="EMBL" id="KAF2803177.1"/>
    </source>
</evidence>
<accession>A0A6A6Y5W4</accession>
<reference evidence="4" key="2">
    <citation type="submission" date="2020-04" db="EMBL/GenBank/DDBJ databases">
        <authorList>
            <consortium name="NCBI Genome Project"/>
        </authorList>
    </citation>
    <scope>NUCLEOTIDE SEQUENCE</scope>
    <source>
        <strain evidence="4">CBS 304.34</strain>
    </source>
</reference>
<organism evidence="2">
    <name type="scientific">Mytilinidion resinicola</name>
    <dbReference type="NCBI Taxonomy" id="574789"/>
    <lineage>
        <taxon>Eukaryota</taxon>
        <taxon>Fungi</taxon>
        <taxon>Dikarya</taxon>
        <taxon>Ascomycota</taxon>
        <taxon>Pezizomycotina</taxon>
        <taxon>Dothideomycetes</taxon>
        <taxon>Pleosporomycetidae</taxon>
        <taxon>Mytilinidiales</taxon>
        <taxon>Mytilinidiaceae</taxon>
        <taxon>Mytilinidion</taxon>
    </lineage>
</organism>
<dbReference type="EMBL" id="MU003719">
    <property type="protein sequence ID" value="KAF2803177.1"/>
    <property type="molecule type" value="Genomic_DNA"/>
</dbReference>
<evidence type="ECO:0000313" key="3">
    <source>
        <dbReference type="Proteomes" id="UP000504636"/>
    </source>
</evidence>
<sequence>MKSRVPKSKACDYWPTSPILASAFCSSPSLFAPSTFSIHTPRNRTWFRSVAGPALCCGFKPPSSLSPASTALYAMLILLMLLSLLAGRIFWAF</sequence>
<name>A0A6A6Y5W4_9PEZI</name>
<keyword evidence="3" id="KW-1185">Reference proteome</keyword>
<reference evidence="2 4" key="1">
    <citation type="journal article" date="2020" name="Stud. Mycol.">
        <title>101 Dothideomycetes genomes: a test case for predicting lifestyles and emergence of pathogens.</title>
        <authorList>
            <person name="Haridas S."/>
            <person name="Albert R."/>
            <person name="Binder M."/>
            <person name="Bloem J."/>
            <person name="Labutti K."/>
            <person name="Salamov A."/>
            <person name="Andreopoulos B."/>
            <person name="Baker S."/>
            <person name="Barry K."/>
            <person name="Bills G."/>
            <person name="Bluhm B."/>
            <person name="Cannon C."/>
            <person name="Castanera R."/>
            <person name="Culley D."/>
            <person name="Daum C."/>
            <person name="Ezra D."/>
            <person name="Gonzalez J."/>
            <person name="Henrissat B."/>
            <person name="Kuo A."/>
            <person name="Liang C."/>
            <person name="Lipzen A."/>
            <person name="Lutzoni F."/>
            <person name="Magnuson J."/>
            <person name="Mondo S."/>
            <person name="Nolan M."/>
            <person name="Ohm R."/>
            <person name="Pangilinan J."/>
            <person name="Park H.-J."/>
            <person name="Ramirez L."/>
            <person name="Alfaro M."/>
            <person name="Sun H."/>
            <person name="Tritt A."/>
            <person name="Yoshinaga Y."/>
            <person name="Zwiers L.-H."/>
            <person name="Turgeon B."/>
            <person name="Goodwin S."/>
            <person name="Spatafora J."/>
            <person name="Crous P."/>
            <person name="Grigoriev I."/>
        </authorList>
    </citation>
    <scope>NUCLEOTIDE SEQUENCE</scope>
    <source>
        <strain evidence="2 4">CBS 304.34</strain>
    </source>
</reference>